<accession>A0A026W248</accession>
<dbReference type="STRING" id="2015173.A0A026W248"/>
<dbReference type="Proteomes" id="UP000279307">
    <property type="component" value="Chromosome 6"/>
</dbReference>
<evidence type="ECO:0000256" key="1">
    <source>
        <dbReference type="ARBA" id="ARBA00004608"/>
    </source>
</evidence>
<dbReference type="AlphaFoldDB" id="A0A026W248"/>
<reference evidence="10 12" key="2">
    <citation type="journal article" date="2018" name="Genome Res.">
        <title>The genomic architecture and molecular evolution of ant odorant receptors.</title>
        <authorList>
            <person name="McKenzie S.K."/>
            <person name="Kronauer D.J.C."/>
        </authorList>
    </citation>
    <scope>NUCLEOTIDE SEQUENCE [LARGE SCALE GENOMIC DNA]</scope>
    <source>
        <strain evidence="10">Clonal line C1</strain>
    </source>
</reference>
<dbReference type="EMBL" id="KK107503">
    <property type="protein sequence ID" value="EZA49666.1"/>
    <property type="molecule type" value="Genomic_DNA"/>
</dbReference>
<dbReference type="Pfam" id="PF03357">
    <property type="entry name" value="Snf7"/>
    <property type="match status" value="1"/>
</dbReference>
<dbReference type="GO" id="GO:0015031">
    <property type="term" value="P:protein transport"/>
    <property type="evidence" value="ECO:0007669"/>
    <property type="project" value="UniProtKB-KW"/>
</dbReference>
<evidence type="ECO:0000313" key="9">
    <source>
        <dbReference type="EMBL" id="EZA49666.1"/>
    </source>
</evidence>
<proteinExistence type="inferred from homology"/>
<evidence type="ECO:0000256" key="5">
    <source>
        <dbReference type="ARBA" id="ARBA00022927"/>
    </source>
</evidence>
<name>A0A026W248_OOCBI</name>
<reference evidence="10" key="3">
    <citation type="submission" date="2018-07" db="EMBL/GenBank/DDBJ databases">
        <authorList>
            <person name="Mckenzie S.K."/>
            <person name="Kronauer D.J.C."/>
        </authorList>
    </citation>
    <scope>NUCLEOTIDE SEQUENCE</scope>
    <source>
        <strain evidence="10">Clonal line C1</strain>
    </source>
</reference>
<keyword evidence="5" id="KW-0653">Protein transport</keyword>
<protein>
    <submittedName>
        <fullName evidence="9">Charged multivesicular body protein</fullName>
    </submittedName>
</protein>
<keyword evidence="3" id="KW-0813">Transport</keyword>
<dbReference type="Proteomes" id="UP000053097">
    <property type="component" value="Unassembled WGS sequence"/>
</dbReference>
<keyword evidence="6" id="KW-0472">Membrane</keyword>
<dbReference type="PANTHER" id="PTHR22761">
    <property type="entry name" value="CHARGED MULTIVESICULAR BODY PROTEIN"/>
    <property type="match status" value="1"/>
</dbReference>
<dbReference type="OMA" id="RAKQPAM"/>
<comment type="similarity">
    <text evidence="2">Belongs to the SNF7 family.</text>
</comment>
<organism evidence="9 11">
    <name type="scientific">Ooceraea biroi</name>
    <name type="common">Clonal raider ant</name>
    <name type="synonym">Cerapachys biroi</name>
    <dbReference type="NCBI Taxonomy" id="2015173"/>
    <lineage>
        <taxon>Eukaryota</taxon>
        <taxon>Metazoa</taxon>
        <taxon>Ecdysozoa</taxon>
        <taxon>Arthropoda</taxon>
        <taxon>Hexapoda</taxon>
        <taxon>Insecta</taxon>
        <taxon>Pterygota</taxon>
        <taxon>Neoptera</taxon>
        <taxon>Endopterygota</taxon>
        <taxon>Hymenoptera</taxon>
        <taxon>Apocrita</taxon>
        <taxon>Aculeata</taxon>
        <taxon>Formicoidea</taxon>
        <taxon>Formicidae</taxon>
        <taxon>Dorylinae</taxon>
        <taxon>Ooceraea</taxon>
    </lineage>
</organism>
<sequence length="211" mass="24297">MGIFFSKKKQPSRVTEHDKAVLQVKQTRDKIKQYQKKIEQNLEKERLLAKELLKSGKKDRALLLLRKKKYQEQVLSRADGQLENLERMVHDLEFAQIEIKVVDGLKVGNNALKQLHALLSIDDIEKVMDETMEGIEKQREIDEVLSSTITADDEIDESEIEAELDALMEAEIEEKAPEIPSDVLPEVPKELPERDKDRTKEKIQEPVAVMA</sequence>
<feature type="region of interest" description="Disordered" evidence="8">
    <location>
        <begin position="174"/>
        <end position="211"/>
    </location>
</feature>
<dbReference type="Gene3D" id="6.10.250.1710">
    <property type="match status" value="1"/>
</dbReference>
<evidence type="ECO:0000256" key="2">
    <source>
        <dbReference type="ARBA" id="ARBA00006190"/>
    </source>
</evidence>
<feature type="compositionally biased region" description="Basic and acidic residues" evidence="8">
    <location>
        <begin position="187"/>
        <end position="204"/>
    </location>
</feature>
<evidence type="ECO:0000256" key="4">
    <source>
        <dbReference type="ARBA" id="ARBA00022753"/>
    </source>
</evidence>
<reference evidence="9 11" key="1">
    <citation type="journal article" date="2014" name="Curr. Biol.">
        <title>The genome of the clonal raider ant Cerapachys biroi.</title>
        <authorList>
            <person name="Oxley P.R."/>
            <person name="Ji L."/>
            <person name="Fetter-Pruneda I."/>
            <person name="McKenzie S.K."/>
            <person name="Li C."/>
            <person name="Hu H."/>
            <person name="Zhang G."/>
            <person name="Kronauer D.J."/>
        </authorList>
    </citation>
    <scope>NUCLEOTIDE SEQUENCE [LARGE SCALE GENOMIC DNA]</scope>
</reference>
<evidence type="ECO:0000313" key="12">
    <source>
        <dbReference type="Proteomes" id="UP000279307"/>
    </source>
</evidence>
<dbReference type="GO" id="GO:0006900">
    <property type="term" value="P:vesicle budding from membrane"/>
    <property type="evidence" value="ECO:0007669"/>
    <property type="project" value="TreeGrafter"/>
</dbReference>
<dbReference type="PANTHER" id="PTHR22761:SF5">
    <property type="entry name" value="CHARGED MULTIVESICULAR BODY PROTEIN 6"/>
    <property type="match status" value="1"/>
</dbReference>
<comment type="subcellular location">
    <subcellularLocation>
        <location evidence="1">Endosome membrane</location>
    </subcellularLocation>
</comment>
<evidence type="ECO:0000256" key="3">
    <source>
        <dbReference type="ARBA" id="ARBA00022448"/>
    </source>
</evidence>
<gene>
    <name evidence="10" type="ORF">DMN91_006448</name>
    <name evidence="9" type="ORF">X777_12211</name>
</gene>
<evidence type="ECO:0000256" key="8">
    <source>
        <dbReference type="SAM" id="MobiDB-lite"/>
    </source>
</evidence>
<feature type="coiled-coil region" evidence="7">
    <location>
        <begin position="17"/>
        <end position="51"/>
    </location>
</feature>
<keyword evidence="11" id="KW-1185">Reference proteome</keyword>
<evidence type="ECO:0000256" key="7">
    <source>
        <dbReference type="SAM" id="Coils"/>
    </source>
</evidence>
<evidence type="ECO:0000256" key="6">
    <source>
        <dbReference type="ARBA" id="ARBA00023136"/>
    </source>
</evidence>
<evidence type="ECO:0000313" key="10">
    <source>
        <dbReference type="EMBL" id="RLU22068.1"/>
    </source>
</evidence>
<keyword evidence="4" id="KW-0967">Endosome</keyword>
<dbReference type="GO" id="GO:0005771">
    <property type="term" value="C:multivesicular body"/>
    <property type="evidence" value="ECO:0007669"/>
    <property type="project" value="TreeGrafter"/>
</dbReference>
<dbReference type="InterPro" id="IPR005024">
    <property type="entry name" value="Snf7_fam"/>
</dbReference>
<evidence type="ECO:0000313" key="11">
    <source>
        <dbReference type="Proteomes" id="UP000053097"/>
    </source>
</evidence>
<dbReference type="GO" id="GO:0000815">
    <property type="term" value="C:ESCRT III complex"/>
    <property type="evidence" value="ECO:0007669"/>
    <property type="project" value="TreeGrafter"/>
</dbReference>
<dbReference type="OrthoDB" id="441172at2759"/>
<dbReference type="EMBL" id="QOIP01000006">
    <property type="protein sequence ID" value="RLU22068.1"/>
    <property type="molecule type" value="Genomic_DNA"/>
</dbReference>
<dbReference type="GO" id="GO:0032511">
    <property type="term" value="P:late endosome to vacuole transport via multivesicular body sorting pathway"/>
    <property type="evidence" value="ECO:0007669"/>
    <property type="project" value="TreeGrafter"/>
</dbReference>
<dbReference type="Gene3D" id="1.10.287.1060">
    <property type="entry name" value="ESAT-6-like"/>
    <property type="match status" value="1"/>
</dbReference>
<keyword evidence="7" id="KW-0175">Coiled coil</keyword>